<keyword evidence="3" id="KW-1185">Reference proteome</keyword>
<protein>
    <submittedName>
        <fullName evidence="2">Copia protein</fullName>
    </submittedName>
</protein>
<feature type="compositionally biased region" description="Polar residues" evidence="1">
    <location>
        <begin position="855"/>
        <end position="866"/>
    </location>
</feature>
<dbReference type="Proteomes" id="UP001642464">
    <property type="component" value="Unassembled WGS sequence"/>
</dbReference>
<feature type="region of interest" description="Disordered" evidence="1">
    <location>
        <begin position="996"/>
        <end position="1027"/>
    </location>
</feature>
<feature type="compositionally biased region" description="Polar residues" evidence="1">
    <location>
        <begin position="903"/>
        <end position="914"/>
    </location>
</feature>
<gene>
    <name evidence="2" type="ORF">SCF082_LOCUS10114</name>
</gene>
<evidence type="ECO:0000313" key="3">
    <source>
        <dbReference type="Proteomes" id="UP001642464"/>
    </source>
</evidence>
<feature type="compositionally biased region" description="Basic and acidic residues" evidence="1">
    <location>
        <begin position="973"/>
        <end position="984"/>
    </location>
</feature>
<sequence>MVNFEMKDLQALPKGIFGTMDGGASCMVLGHDTLMNYIEHFHKEIDVSCFKFRPATKAMQFGGDRTMEAQWTVRMLVSGSTPLLIGRPILKAMKIQLNFLEDTMSVDGSPWKKIVMGPRGEHLLQLDEGLESIPENGSYEFDFMMEETFHAVTLLSTTWSSREEQAMHAQENQQNDTDSNETSDPEDDDDDTNTCYRRTLTDKLVRSFRVHQQHMALRHKMTIEQALASHAKHEMQFWEIYAGDAILATKMQELGFKVRTFALLSGWDFTKPAHQREFIQLYYHCSPEIAWLAPPCTKWSPLQRLNARTPAAQQRLEAQQQHEEGTHLRFSKTIHNKQYKQDRISIFEHPKYATSWETPTLQQLEGYDAHVDQCQYGATLPDNNGDEQYIRKPTTLRVTHEQLAAQLHRVCTDERYHLPIEGSSPLIGNRAAAAGSYNANMCREWASILYDFMHHNYWPYDADEQAYPAETEQQLQPQTTAAAAEQQLQPATEEDEYDIEELGNNSGILTRLQETQLAAAKRTVDDRRGWASEQLRTRASDHGTELEISPDHDPNMPHRERIIQALNYVIPQINNTPNVQGFSATQWAMGAQPRIPGVLMDHDLTPAQLTPSEAMQAKLTLQKQAAIAVIEADNDARLRRALLRQHQAIQYVYHTGQRVFYWRDAPGGAGPKLRWKGPAIVVMTEEGRTGPATNTYWVTHGTTLLRVSGEHLRPDLNHQDDTDPIIRAKNALDQIRGRSTTLYTDLQKTNKRKRSEVVTEDEDDTEMTPAPPETTTATAPEQPQDHWDVEEDGITWHRIHVVPRQALYVPSGDSQAPHEHFQDLRRTTILRPGQPQRNRTVLQDDWRLPDASRSMPFSWTGTTTFILRTDRRAPPGDDDVPMEQQPTASPPPTAGTEGHGNNPEPTTGSTTTGIMSPAMPPGDPPAAASAEHAGRPPSSSGEPEPPPSVLGDATHDDQVIIPEHRQAVYSAPERQESFRERRSRYDKQETLSFYTPTDNRVRYGPNKEPFETLRTSPYSKPKAPDPEEALTMSTYDADLTKADNMTLPPGWKLENGYLTLDECRDEWTLYGDKLVRRHYLPRNKLFDPTSKGANCPLPAHYLSKDRQTLGAGNINKYDRWKQKKDEETTHSWTGRTVFKVLPAFRLLAKEAFYNASQGHQTYIEPRTEQAEHMPMSAQLSYKEKNIPAIAPCGSNCHQTHDACWESTTKMATRP</sequence>
<feature type="compositionally biased region" description="Low complexity" evidence="1">
    <location>
        <begin position="925"/>
        <end position="942"/>
    </location>
</feature>
<evidence type="ECO:0000313" key="2">
    <source>
        <dbReference type="EMBL" id="CAK9009019.1"/>
    </source>
</evidence>
<evidence type="ECO:0000256" key="1">
    <source>
        <dbReference type="SAM" id="MobiDB-lite"/>
    </source>
</evidence>
<proteinExistence type="predicted"/>
<feature type="compositionally biased region" description="Basic and acidic residues" evidence="1">
    <location>
        <begin position="953"/>
        <end position="966"/>
    </location>
</feature>
<organism evidence="2 3">
    <name type="scientific">Durusdinium trenchii</name>
    <dbReference type="NCBI Taxonomy" id="1381693"/>
    <lineage>
        <taxon>Eukaryota</taxon>
        <taxon>Sar</taxon>
        <taxon>Alveolata</taxon>
        <taxon>Dinophyceae</taxon>
        <taxon>Suessiales</taxon>
        <taxon>Symbiodiniaceae</taxon>
        <taxon>Durusdinium</taxon>
    </lineage>
</organism>
<reference evidence="2 3" key="1">
    <citation type="submission" date="2024-02" db="EMBL/GenBank/DDBJ databases">
        <authorList>
            <person name="Chen Y."/>
            <person name="Shah S."/>
            <person name="Dougan E. K."/>
            <person name="Thang M."/>
            <person name="Chan C."/>
        </authorList>
    </citation>
    <scope>NUCLEOTIDE SEQUENCE [LARGE SCALE GENOMIC DNA]</scope>
</reference>
<feature type="region of interest" description="Disordered" evidence="1">
    <location>
        <begin position="744"/>
        <end position="785"/>
    </location>
</feature>
<feature type="region of interest" description="Disordered" evidence="1">
    <location>
        <begin position="161"/>
        <end position="194"/>
    </location>
</feature>
<feature type="compositionally biased region" description="Low complexity" evidence="1">
    <location>
        <begin position="773"/>
        <end position="782"/>
    </location>
</feature>
<comment type="caution">
    <text evidence="2">The sequence shown here is derived from an EMBL/GenBank/DDBJ whole genome shotgun (WGS) entry which is preliminary data.</text>
</comment>
<name>A0ABP0J3U2_9DINO</name>
<feature type="region of interest" description="Disordered" evidence="1">
    <location>
        <begin position="850"/>
        <end position="984"/>
    </location>
</feature>
<feature type="compositionally biased region" description="Acidic residues" evidence="1">
    <location>
        <begin position="178"/>
        <end position="192"/>
    </location>
</feature>
<accession>A0ABP0J3U2</accession>
<dbReference type="EMBL" id="CAXAMM010005891">
    <property type="protein sequence ID" value="CAK9009019.1"/>
    <property type="molecule type" value="Genomic_DNA"/>
</dbReference>